<dbReference type="InterPro" id="IPR007621">
    <property type="entry name" value="TPM_dom"/>
</dbReference>
<dbReference type="Pfam" id="PF04536">
    <property type="entry name" value="TPM_phosphatase"/>
    <property type="match status" value="1"/>
</dbReference>
<evidence type="ECO:0000259" key="1">
    <source>
        <dbReference type="Pfam" id="PF04536"/>
    </source>
</evidence>
<sequence length="176" mass="19727">MKIYKCLILILFIVSLIPFKATAQIDRVLETGIVEFEGEYALPASVGHVNDFEGILSFNQIMDLEKIISDYEKETTREIAVITVESIGPFDHITEYASDRSKHGPVGNPDGNNGLTIVISCTLQKIRISADYGTEQVLTNEICNRIIDDVMIPELKKGNYYSGIEKGVLELIKNWE</sequence>
<comment type="caution">
    <text evidence="2">The sequence shown here is derived from an EMBL/GenBank/DDBJ whole genome shotgun (WGS) entry which is preliminary data.</text>
</comment>
<dbReference type="RefSeq" id="WP_252110931.1">
    <property type="nucleotide sequence ID" value="NZ_JAMSCK010000001.1"/>
</dbReference>
<gene>
    <name evidence="2" type="ORF">NE848_04060</name>
</gene>
<proteinExistence type="predicted"/>
<name>A0ABT0YYJ3_9FLAO</name>
<protein>
    <submittedName>
        <fullName evidence="2">TPM domain-containing protein</fullName>
    </submittedName>
</protein>
<evidence type="ECO:0000313" key="2">
    <source>
        <dbReference type="EMBL" id="MCM8568538.1"/>
    </source>
</evidence>
<feature type="domain" description="TPM" evidence="1">
    <location>
        <begin position="49"/>
        <end position="173"/>
    </location>
</feature>
<dbReference type="Gene3D" id="3.10.310.50">
    <property type="match status" value="1"/>
</dbReference>
<organism evidence="2 3">
    <name type="scientific">Gramella jeungdoensis</name>
    <dbReference type="NCBI Taxonomy" id="708091"/>
    <lineage>
        <taxon>Bacteria</taxon>
        <taxon>Pseudomonadati</taxon>
        <taxon>Bacteroidota</taxon>
        <taxon>Flavobacteriia</taxon>
        <taxon>Flavobacteriales</taxon>
        <taxon>Flavobacteriaceae</taxon>
        <taxon>Christiangramia</taxon>
    </lineage>
</organism>
<dbReference type="PANTHER" id="PTHR30373">
    <property type="entry name" value="UPF0603 PROTEIN YGCG"/>
    <property type="match status" value="1"/>
</dbReference>
<evidence type="ECO:0000313" key="3">
    <source>
        <dbReference type="Proteomes" id="UP001155077"/>
    </source>
</evidence>
<accession>A0ABT0YYJ3</accession>
<dbReference type="Proteomes" id="UP001155077">
    <property type="component" value="Unassembled WGS sequence"/>
</dbReference>
<dbReference type="EMBL" id="JAMSCK010000001">
    <property type="protein sequence ID" value="MCM8568538.1"/>
    <property type="molecule type" value="Genomic_DNA"/>
</dbReference>
<dbReference type="PANTHER" id="PTHR30373:SF2">
    <property type="entry name" value="UPF0603 PROTEIN YGCG"/>
    <property type="match status" value="1"/>
</dbReference>
<keyword evidence="3" id="KW-1185">Reference proteome</keyword>
<reference evidence="2" key="1">
    <citation type="submission" date="2022-06" db="EMBL/GenBank/DDBJ databases">
        <title>Gramella sediminis sp. nov., isolated from deep-sea sediment of the Indian Ocean.</title>
        <authorList>
            <person name="Yang L."/>
        </authorList>
    </citation>
    <scope>NUCLEOTIDE SEQUENCE</scope>
    <source>
        <strain evidence="2">HMD3159</strain>
    </source>
</reference>